<gene>
    <name evidence="3" type="ORF">Cvel_1111</name>
</gene>
<evidence type="ECO:0000256" key="1">
    <source>
        <dbReference type="SAM" id="MobiDB-lite"/>
    </source>
</evidence>
<feature type="compositionally biased region" description="Basic and acidic residues" evidence="1">
    <location>
        <begin position="226"/>
        <end position="252"/>
    </location>
</feature>
<proteinExistence type="predicted"/>
<feature type="region of interest" description="Disordered" evidence="1">
    <location>
        <begin position="167"/>
        <end position="190"/>
    </location>
</feature>
<keyword evidence="2" id="KW-0472">Membrane</keyword>
<protein>
    <submittedName>
        <fullName evidence="3">Uncharacterized protein</fullName>
    </submittedName>
</protein>
<name>A0A0G4HK69_9ALVE</name>
<dbReference type="VEuPathDB" id="CryptoDB:Cvel_1111"/>
<evidence type="ECO:0000313" key="3">
    <source>
        <dbReference type="EMBL" id="CEM44491.1"/>
    </source>
</evidence>
<dbReference type="EMBL" id="CDMZ01002938">
    <property type="protein sequence ID" value="CEM44491.1"/>
    <property type="molecule type" value="Genomic_DNA"/>
</dbReference>
<reference evidence="3" key="1">
    <citation type="submission" date="2014-11" db="EMBL/GenBank/DDBJ databases">
        <authorList>
            <person name="Otto D Thomas"/>
            <person name="Naeem Raeece"/>
        </authorList>
    </citation>
    <scope>NUCLEOTIDE SEQUENCE</scope>
</reference>
<keyword evidence="2" id="KW-1133">Transmembrane helix</keyword>
<evidence type="ECO:0000256" key="2">
    <source>
        <dbReference type="SAM" id="Phobius"/>
    </source>
</evidence>
<accession>A0A0G4HK69</accession>
<keyword evidence="2" id="KW-0812">Transmembrane</keyword>
<feature type="compositionally biased region" description="Low complexity" evidence="1">
    <location>
        <begin position="171"/>
        <end position="190"/>
    </location>
</feature>
<feature type="region of interest" description="Disordered" evidence="1">
    <location>
        <begin position="209"/>
        <end position="260"/>
    </location>
</feature>
<feature type="transmembrane region" description="Helical" evidence="2">
    <location>
        <begin position="109"/>
        <end position="134"/>
    </location>
</feature>
<dbReference type="AlphaFoldDB" id="A0A0G4HK69"/>
<sequence>MAATVKAIRGDNEGPLPAVVPVVPSDNVLTYIIHSVKASPALYVGQVAHQLNIDMTKDPFFAFHFDVMNKQVKLYTAFMIIYYIALAILSWGLIIGVLQPALTAVGVTIPGYVGGFVVALSGFAYPCVIVFGFLMGSTMNDMQNTKIVLLSTLLLGKTELKRREAGAVAFTSTSNPPSSVTTRTSTPATTARKYELEKGSSTAAATINEERERTSALLPPPNEEEAQLHMEEGDKKAASSSDEAKAAEEKNYSETTLPATPCARVVDWTGPVQRN</sequence>
<organism evidence="3">
    <name type="scientific">Chromera velia CCMP2878</name>
    <dbReference type="NCBI Taxonomy" id="1169474"/>
    <lineage>
        <taxon>Eukaryota</taxon>
        <taxon>Sar</taxon>
        <taxon>Alveolata</taxon>
        <taxon>Colpodellida</taxon>
        <taxon>Chromeraceae</taxon>
        <taxon>Chromera</taxon>
    </lineage>
</organism>
<feature type="transmembrane region" description="Helical" evidence="2">
    <location>
        <begin position="74"/>
        <end position="97"/>
    </location>
</feature>